<evidence type="ECO:0000256" key="17">
    <source>
        <dbReference type="PIRSR" id="PIRSR601548-3"/>
    </source>
</evidence>
<evidence type="ECO:0000256" key="11">
    <source>
        <dbReference type="ARBA" id="ARBA00036868"/>
    </source>
</evidence>
<keyword evidence="25" id="KW-1185">Reference proteome</keyword>
<dbReference type="PRINTS" id="PR00791">
    <property type="entry name" value="PEPDIPTASEA"/>
</dbReference>
<dbReference type="EC" id="3.4.-.-" evidence="22"/>
<evidence type="ECO:0000256" key="6">
    <source>
        <dbReference type="ARBA" id="ARBA00022801"/>
    </source>
</evidence>
<comment type="similarity">
    <text evidence="1 21 22">Belongs to the peptidase M2 family.</text>
</comment>
<evidence type="ECO:0000256" key="3">
    <source>
        <dbReference type="ARBA" id="ARBA00022670"/>
    </source>
</evidence>
<evidence type="ECO:0000256" key="5">
    <source>
        <dbReference type="ARBA" id="ARBA00022729"/>
    </source>
</evidence>
<evidence type="ECO:0000313" key="24">
    <source>
        <dbReference type="EMBL" id="OWF35878.1"/>
    </source>
</evidence>
<name>A0A210PHA0_MIZYE</name>
<keyword evidence="6 22" id="KW-0378">Hydrolase</keyword>
<evidence type="ECO:0000256" key="18">
    <source>
        <dbReference type="PIRSR" id="PIRSR601548-4"/>
    </source>
</evidence>
<evidence type="ECO:0000313" key="25">
    <source>
        <dbReference type="Proteomes" id="UP000242188"/>
    </source>
</evidence>
<feature type="binding site" evidence="16">
    <location>
        <position position="551"/>
    </location>
    <ligand>
        <name>chloride</name>
        <dbReference type="ChEBI" id="CHEBI:17996"/>
        <label>1</label>
    </ligand>
</feature>
<dbReference type="GO" id="GO:0006508">
    <property type="term" value="P:proteolysis"/>
    <property type="evidence" value="ECO:0007669"/>
    <property type="project" value="UniProtKB-KW"/>
</dbReference>
<gene>
    <name evidence="24" type="ORF">KP79_PYT04959</name>
</gene>
<evidence type="ECO:0000256" key="16">
    <source>
        <dbReference type="PIRSR" id="PIRSR601548-2"/>
    </source>
</evidence>
<feature type="binding site" evidence="17">
    <location>
        <position position="409"/>
    </location>
    <ligand>
        <name>Zn(2+)</name>
        <dbReference type="ChEBI" id="CHEBI:29105"/>
        <label>1</label>
        <note>catalytic</note>
    </ligand>
</feature>
<comment type="catalytic activity">
    <reaction evidence="11">
        <text>Release of a C-terminal dipeptide, oligopeptide-|-Xaa-Yaa, when Xaa is not Pro, and Yaa is neither Asp nor Glu. Thus, conversion of angiotensin I to angiotensin II, with increase in vasoconstrictor activity, but no action on angiotensin II.</text>
        <dbReference type="EC" id="3.4.15.1"/>
    </reaction>
</comment>
<feature type="binding site" evidence="20">
    <location>
        <position position="437"/>
    </location>
    <ligand>
        <name>Zn(2+)</name>
        <dbReference type="ChEBI" id="CHEBI:29105"/>
        <label>2</label>
        <note>catalytic</note>
    </ligand>
</feature>
<keyword evidence="3 22" id="KW-0645">Protease</keyword>
<dbReference type="CDD" id="cd06461">
    <property type="entry name" value="M2_ACE"/>
    <property type="match status" value="1"/>
</dbReference>
<evidence type="ECO:0000256" key="21">
    <source>
        <dbReference type="PROSITE-ProRule" id="PRU01355"/>
    </source>
</evidence>
<organism evidence="24 25">
    <name type="scientific">Mizuhopecten yessoensis</name>
    <name type="common">Japanese scallop</name>
    <name type="synonym">Patinopecten yessoensis</name>
    <dbReference type="NCBI Taxonomy" id="6573"/>
    <lineage>
        <taxon>Eukaryota</taxon>
        <taxon>Metazoa</taxon>
        <taxon>Spiralia</taxon>
        <taxon>Lophotrochozoa</taxon>
        <taxon>Mollusca</taxon>
        <taxon>Bivalvia</taxon>
        <taxon>Autobranchia</taxon>
        <taxon>Pteriomorphia</taxon>
        <taxon>Pectinida</taxon>
        <taxon>Pectinoidea</taxon>
        <taxon>Pectinidae</taxon>
        <taxon>Mizuhopecten</taxon>
    </lineage>
</organism>
<dbReference type="Proteomes" id="UP000242188">
    <property type="component" value="Unassembled WGS sequence"/>
</dbReference>
<feature type="binding site" evidence="17">
    <location>
        <position position="437"/>
    </location>
    <ligand>
        <name>Zn(2+)</name>
        <dbReference type="ChEBI" id="CHEBI:29105"/>
        <label>1</label>
        <note>catalytic</note>
    </ligand>
</feature>
<evidence type="ECO:0000256" key="8">
    <source>
        <dbReference type="ARBA" id="ARBA00023049"/>
    </source>
</evidence>
<feature type="glycosylation site" description="N-linked (GlcNAc...) (complex) asparagine" evidence="14">
    <location>
        <position position="137"/>
    </location>
</feature>
<comment type="caution">
    <text evidence="24">The sequence shown here is derived from an EMBL/GenBank/DDBJ whole genome shotgun (WGS) entry which is preliminary data.</text>
</comment>
<evidence type="ECO:0000256" key="1">
    <source>
        <dbReference type="ARBA" id="ARBA00008139"/>
    </source>
</evidence>
<dbReference type="OrthoDB" id="10029630at2759"/>
<feature type="chain" id="PRO_5012939436" description="Angiotensin-converting enzyme" evidence="23">
    <location>
        <begin position="17"/>
        <end position="646"/>
    </location>
</feature>
<evidence type="ECO:0000256" key="12">
    <source>
        <dbReference type="ARBA" id="ARBA00039858"/>
    </source>
</evidence>
<proteinExistence type="inferred from homology"/>
<feature type="active site" description="Proton donor 2" evidence="15">
    <location>
        <position position="542"/>
    </location>
</feature>
<dbReference type="InterPro" id="IPR001548">
    <property type="entry name" value="Peptidase_M2"/>
</dbReference>
<dbReference type="PROSITE" id="PS52011">
    <property type="entry name" value="PEPTIDASE_M2"/>
    <property type="match status" value="1"/>
</dbReference>
<evidence type="ECO:0000256" key="19">
    <source>
        <dbReference type="PIRSR" id="PIRSR601548-5"/>
    </source>
</evidence>
<dbReference type="SUPFAM" id="SSF55486">
    <property type="entry name" value="Metalloproteases ('zincins'), catalytic domain"/>
    <property type="match status" value="1"/>
</dbReference>
<feature type="glycosylation site" description="N-linked (GlcNAc...) asparagine; partial" evidence="14">
    <location>
        <position position="180"/>
    </location>
</feature>
<evidence type="ECO:0000256" key="13">
    <source>
        <dbReference type="PIRSR" id="PIRSR601548-1"/>
    </source>
</evidence>
<evidence type="ECO:0000256" key="15">
    <source>
        <dbReference type="PIRSR" id="PIRSR601548-11"/>
    </source>
</evidence>
<comment type="cofactor">
    <cofactor evidence="22">
        <name>Zn(2+)</name>
        <dbReference type="ChEBI" id="CHEBI:29105"/>
    </cofactor>
    <text evidence="22">Binds 1 zinc ion per subunit.</text>
</comment>
<evidence type="ECO:0000256" key="14">
    <source>
        <dbReference type="PIRSR" id="PIRSR601548-10"/>
    </source>
</evidence>
<feature type="active site" description="Proton donor 1" evidence="13">
    <location>
        <position position="542"/>
    </location>
</feature>
<dbReference type="Pfam" id="PF01401">
    <property type="entry name" value="Peptidase_M2"/>
    <property type="match status" value="1"/>
</dbReference>
<protein>
    <recommendedName>
        <fullName evidence="12 22">Angiotensin-converting enzyme</fullName>
        <ecNumber evidence="22">3.4.-.-</ecNumber>
    </recommendedName>
</protein>
<dbReference type="GO" id="GO:0046872">
    <property type="term" value="F:metal ion binding"/>
    <property type="evidence" value="ECO:0007669"/>
    <property type="project" value="UniProtKB-KW"/>
</dbReference>
<sequence>MKFLLVFLGLFLLADGWNRKVAEADTKLDYLRQLIIEIKYKLMLDIEADKTNNHEKFKSKERSCSSLDEEVTRDWLRRTNEEHRIEMNRNVVDSWNYESNITDATKQKMTESNVRFTAYERGLGEEAAKCQNENFSNDTSRKLKLLNQIFSPKDPKRVKELEDLEADLTEIYGNAVVEINGKKLQIEPELTEIMANSRNETELREAWEKWRNVTGAKMKTKYTRLVELQNIGASDNGYTSQAEVWLTTDFDEIAGIEDMCDRLWSELKPLYSELHKYVRNKLKDFYKNDVTFPDDGSIPAHLLGNMWAQEFVGIFDIVKPYDIQNENYDEVLKEQGYTPRKMFEKAEEFYVSLGLPKMTGKFWKNSIIEKPTDRSLVCHASAWDLYDDGDFRIKMCTNMTMDYFETIHHEMGHIQYYMAYEDQPVVYRRGANGGFHEAIGDTIANAVRTPTHLCELIGVACASPAVDKQEADLNYLMKKALIKVAFLPFGLLIDKYRWAVFRGSIKPDEYNSEWWRMRMEYQMISPPSHRGEEYFDPGAKYHVAASVPYIRYFISFVVQFQFYESMCKAAGHGHKPLHQCDFYRNKDAGQKLHDMMSLGGSKPWPEALKQMTGELDISAGSIMRYFQPLLDWMKVENRKNDEQNNL</sequence>
<keyword evidence="8 22" id="KW-0482">Metalloprotease</keyword>
<evidence type="ECO:0000256" key="2">
    <source>
        <dbReference type="ARBA" id="ARBA00022645"/>
    </source>
</evidence>
<keyword evidence="4 17" id="KW-0479">Metal-binding</keyword>
<feature type="active site" description="Proton acceptor 2" evidence="15">
    <location>
        <position position="410"/>
    </location>
</feature>
<dbReference type="FunFam" id="1.10.1370.30:FF:000004">
    <property type="entry name" value="Angiotensin-converting enzyme"/>
    <property type="match status" value="1"/>
</dbReference>
<feature type="signal peptide" evidence="23">
    <location>
        <begin position="1"/>
        <end position="16"/>
    </location>
</feature>
<reference evidence="24 25" key="1">
    <citation type="journal article" date="2017" name="Nat. Ecol. Evol.">
        <title>Scallop genome provides insights into evolution of bilaterian karyotype and development.</title>
        <authorList>
            <person name="Wang S."/>
            <person name="Zhang J."/>
            <person name="Jiao W."/>
            <person name="Li J."/>
            <person name="Xun X."/>
            <person name="Sun Y."/>
            <person name="Guo X."/>
            <person name="Huan P."/>
            <person name="Dong B."/>
            <person name="Zhang L."/>
            <person name="Hu X."/>
            <person name="Sun X."/>
            <person name="Wang J."/>
            <person name="Zhao C."/>
            <person name="Wang Y."/>
            <person name="Wang D."/>
            <person name="Huang X."/>
            <person name="Wang R."/>
            <person name="Lv J."/>
            <person name="Li Y."/>
            <person name="Zhang Z."/>
            <person name="Liu B."/>
            <person name="Lu W."/>
            <person name="Hui Y."/>
            <person name="Liang J."/>
            <person name="Zhou Z."/>
            <person name="Hou R."/>
            <person name="Li X."/>
            <person name="Liu Y."/>
            <person name="Li H."/>
            <person name="Ning X."/>
            <person name="Lin Y."/>
            <person name="Zhao L."/>
            <person name="Xing Q."/>
            <person name="Dou J."/>
            <person name="Li Y."/>
            <person name="Mao J."/>
            <person name="Guo H."/>
            <person name="Dou H."/>
            <person name="Li T."/>
            <person name="Mu C."/>
            <person name="Jiang W."/>
            <person name="Fu Q."/>
            <person name="Fu X."/>
            <person name="Miao Y."/>
            <person name="Liu J."/>
            <person name="Yu Q."/>
            <person name="Li R."/>
            <person name="Liao H."/>
            <person name="Li X."/>
            <person name="Kong Y."/>
            <person name="Jiang Z."/>
            <person name="Chourrout D."/>
            <person name="Li R."/>
            <person name="Bao Z."/>
        </authorList>
    </citation>
    <scope>NUCLEOTIDE SEQUENCE [LARGE SCALE GENOMIC DNA]</scope>
    <source>
        <strain evidence="24 25">PY_sf001</strain>
    </source>
</reference>
<evidence type="ECO:0000256" key="20">
    <source>
        <dbReference type="PIRSR" id="PIRSR601548-8"/>
    </source>
</evidence>
<feature type="binding site" evidence="17">
    <location>
        <position position="413"/>
    </location>
    <ligand>
        <name>Zn(2+)</name>
        <dbReference type="ChEBI" id="CHEBI:29105"/>
        <label>1</label>
        <note>catalytic</note>
    </ligand>
</feature>
<dbReference type="GO" id="GO:0005886">
    <property type="term" value="C:plasma membrane"/>
    <property type="evidence" value="ECO:0007669"/>
    <property type="project" value="TreeGrafter"/>
</dbReference>
<keyword evidence="7 17" id="KW-0862">Zinc</keyword>
<keyword evidence="5 23" id="KW-0732">Signal</keyword>
<evidence type="ECO:0000256" key="9">
    <source>
        <dbReference type="ARBA" id="ARBA00023157"/>
    </source>
</evidence>
<dbReference type="PANTHER" id="PTHR10514:SF27">
    <property type="entry name" value="ANGIOTENSIN-CONVERTING ENZYME"/>
    <property type="match status" value="1"/>
</dbReference>
<keyword evidence="10 14" id="KW-0325">Glycoprotein</keyword>
<keyword evidence="2 22" id="KW-0121">Carboxypeptidase</keyword>
<feature type="glycosylation site" description="N-linked (GlcNAc...) asparagine" evidence="19">
    <location>
        <position position="137"/>
    </location>
</feature>
<comment type="caution">
    <text evidence="21">Lacks conserved residue(s) required for the propagation of feature annotation.</text>
</comment>
<dbReference type="GO" id="GO:0004180">
    <property type="term" value="F:carboxypeptidase activity"/>
    <property type="evidence" value="ECO:0007669"/>
    <property type="project" value="UniProtKB-KW"/>
</dbReference>
<dbReference type="GO" id="GO:0008237">
    <property type="term" value="F:metallopeptidase activity"/>
    <property type="evidence" value="ECO:0007669"/>
    <property type="project" value="UniProtKB-KW"/>
</dbReference>
<dbReference type="GO" id="GO:0008241">
    <property type="term" value="F:peptidyl-dipeptidase activity"/>
    <property type="evidence" value="ECO:0007669"/>
    <property type="project" value="UniProtKB-EC"/>
</dbReference>
<dbReference type="STRING" id="6573.A0A210PHA0"/>
<evidence type="ECO:0000256" key="4">
    <source>
        <dbReference type="ARBA" id="ARBA00022723"/>
    </source>
</evidence>
<dbReference type="AlphaFoldDB" id="A0A210PHA0"/>
<dbReference type="EMBL" id="NEDP02076701">
    <property type="protein sequence ID" value="OWF35878.1"/>
    <property type="molecule type" value="Genomic_DNA"/>
</dbReference>
<evidence type="ECO:0000256" key="10">
    <source>
        <dbReference type="ARBA" id="ARBA00023180"/>
    </source>
</evidence>
<keyword evidence="9 18" id="KW-1015">Disulfide bond</keyword>
<feature type="disulfide bond" evidence="18 21">
    <location>
        <begin position="378"/>
        <end position="396"/>
    </location>
</feature>
<feature type="disulfide bond" evidence="18">
    <location>
        <begin position="567"/>
        <end position="580"/>
    </location>
</feature>
<dbReference type="Gene3D" id="1.10.1370.30">
    <property type="match status" value="1"/>
</dbReference>
<evidence type="ECO:0000256" key="22">
    <source>
        <dbReference type="RuleBase" id="RU361144"/>
    </source>
</evidence>
<evidence type="ECO:0000256" key="7">
    <source>
        <dbReference type="ARBA" id="ARBA00022833"/>
    </source>
</evidence>
<feature type="active site" description="Proton acceptor 1" evidence="13">
    <location>
        <position position="410"/>
    </location>
</feature>
<feature type="glycosylation site" description="N-linked (GlcNAc...) asparagine" evidence="14">
    <location>
        <position position="100"/>
    </location>
</feature>
<accession>A0A210PHA0</accession>
<evidence type="ECO:0000256" key="23">
    <source>
        <dbReference type="SAM" id="SignalP"/>
    </source>
</evidence>
<dbReference type="PANTHER" id="PTHR10514">
    <property type="entry name" value="ANGIOTENSIN-CONVERTING ENZYME"/>
    <property type="match status" value="1"/>
</dbReference>
<feature type="binding site" evidence="20">
    <location>
        <position position="409"/>
    </location>
    <ligand>
        <name>Zn(2+)</name>
        <dbReference type="ChEBI" id="CHEBI:29105"/>
        <label>2</label>
        <note>catalytic</note>
    </ligand>
</feature>
<feature type="binding site" evidence="20">
    <location>
        <position position="413"/>
    </location>
    <ligand>
        <name>Zn(2+)</name>
        <dbReference type="ChEBI" id="CHEBI:29105"/>
        <label>2</label>
        <note>catalytic</note>
    </ligand>
</feature>